<evidence type="ECO:0000313" key="3">
    <source>
        <dbReference type="Proteomes" id="UP000266723"/>
    </source>
</evidence>
<reference evidence="2 3" key="1">
    <citation type="journal article" date="2020" name="BMC Genomics">
        <title>Intraspecific diversification of the crop wild relative Brassica cretica Lam. using demographic model selection.</title>
        <authorList>
            <person name="Kioukis A."/>
            <person name="Michalopoulou V.A."/>
            <person name="Briers L."/>
            <person name="Pirintsos S."/>
            <person name="Studholme D.J."/>
            <person name="Pavlidis P."/>
            <person name="Sarris P.F."/>
        </authorList>
    </citation>
    <scope>NUCLEOTIDE SEQUENCE [LARGE SCALE GENOMIC DNA]</scope>
    <source>
        <strain evidence="3">cv. PFS-1207/04</strain>
    </source>
</reference>
<sequence>MKRVYSDCTRHLSCLLGIRCDRVGVPRRFHGKDSDVPRLVHSRWAVPGGISGLKLSSPTSGDLPLDPFPPDPFLPDPLDPSSTLSLNQFPFLSPNLPKQTRSRSNSKSNPNPNSSVTAVVGSAENSSLP</sequence>
<evidence type="ECO:0000313" key="2">
    <source>
        <dbReference type="EMBL" id="KAF3594224.1"/>
    </source>
</evidence>
<keyword evidence="3" id="KW-1185">Reference proteome</keyword>
<dbReference type="Proteomes" id="UP000266723">
    <property type="component" value="Unassembled WGS sequence"/>
</dbReference>
<comment type="caution">
    <text evidence="2">The sequence shown here is derived from an EMBL/GenBank/DDBJ whole genome shotgun (WGS) entry which is preliminary data.</text>
</comment>
<dbReference type="EMBL" id="QGKV02000299">
    <property type="protein sequence ID" value="KAF3594224.1"/>
    <property type="molecule type" value="Genomic_DNA"/>
</dbReference>
<organism evidence="2 3">
    <name type="scientific">Brassica cretica</name>
    <name type="common">Mustard</name>
    <dbReference type="NCBI Taxonomy" id="69181"/>
    <lineage>
        <taxon>Eukaryota</taxon>
        <taxon>Viridiplantae</taxon>
        <taxon>Streptophyta</taxon>
        <taxon>Embryophyta</taxon>
        <taxon>Tracheophyta</taxon>
        <taxon>Spermatophyta</taxon>
        <taxon>Magnoliopsida</taxon>
        <taxon>eudicotyledons</taxon>
        <taxon>Gunneridae</taxon>
        <taxon>Pentapetalae</taxon>
        <taxon>rosids</taxon>
        <taxon>malvids</taxon>
        <taxon>Brassicales</taxon>
        <taxon>Brassicaceae</taxon>
        <taxon>Brassiceae</taxon>
        <taxon>Brassica</taxon>
    </lineage>
</organism>
<feature type="compositionally biased region" description="Low complexity" evidence="1">
    <location>
        <begin position="102"/>
        <end position="115"/>
    </location>
</feature>
<evidence type="ECO:0000256" key="1">
    <source>
        <dbReference type="SAM" id="MobiDB-lite"/>
    </source>
</evidence>
<feature type="compositionally biased region" description="Pro residues" evidence="1">
    <location>
        <begin position="66"/>
        <end position="78"/>
    </location>
</feature>
<accession>A0ABQ7EB54</accession>
<feature type="compositionally biased region" description="Polar residues" evidence="1">
    <location>
        <begin position="81"/>
        <end position="90"/>
    </location>
</feature>
<feature type="region of interest" description="Disordered" evidence="1">
    <location>
        <begin position="48"/>
        <end position="129"/>
    </location>
</feature>
<proteinExistence type="predicted"/>
<protein>
    <submittedName>
        <fullName evidence="2">Uncharacterized protein</fullName>
    </submittedName>
</protein>
<gene>
    <name evidence="2" type="ORF">DY000_02023338</name>
</gene>
<name>A0ABQ7EB54_BRACR</name>